<evidence type="ECO:0000259" key="1">
    <source>
        <dbReference type="Pfam" id="PF14399"/>
    </source>
</evidence>
<evidence type="ECO:0000313" key="3">
    <source>
        <dbReference type="Proteomes" id="UP000263094"/>
    </source>
</evidence>
<dbReference type="RefSeq" id="WP_128557179.1">
    <property type="nucleotide sequence ID" value="NZ_QUAK01000100.1"/>
</dbReference>
<name>A0A372M2R9_9ACTN</name>
<feature type="domain" description="Butirosin biosynthesis protein H N-terminal" evidence="1">
    <location>
        <begin position="17"/>
        <end position="143"/>
    </location>
</feature>
<proteinExistence type="predicted"/>
<gene>
    <name evidence="2" type="ORF">DY218_18555</name>
</gene>
<sequence length="338" mass="37509">MRVELSGIRNWRHDLGHCLHTTMGVLLQHHGHDPLQILGAAWGFFHHPGDIRREEYYFPLHREGLLESMAPHHPVHSRWHWPQNAQDGWSEVRSAVLDGAPVAVAADNFHLPFRPAYRDVHTNHLLTVWGFDDDRRLALIADPVPPRFQGAIPIEQLTDARDSANPVLHDRDLFFTDNPVANRWLEVSIGEVPPHDRDFVRHVIDRNLHGFGATGSGPELVGLAGQRVFLDDLADRLAAGAEPVVDETFIATGALLAMTGVHGDYLTAAARDFGAPELLEAARSVDRVAHHWSALRIAVAMARGDTAAAEPSVRLRSKQLLADQERALDRLSSAARAL</sequence>
<dbReference type="AlphaFoldDB" id="A0A372M2R9"/>
<dbReference type="OrthoDB" id="3356918at2"/>
<evidence type="ECO:0000313" key="2">
    <source>
        <dbReference type="EMBL" id="RFU85218.1"/>
    </source>
</evidence>
<comment type="caution">
    <text evidence="2">The sequence shown here is derived from an EMBL/GenBank/DDBJ whole genome shotgun (WGS) entry which is preliminary data.</text>
</comment>
<dbReference type="EMBL" id="QUAK01000100">
    <property type="protein sequence ID" value="RFU85218.1"/>
    <property type="molecule type" value="Genomic_DNA"/>
</dbReference>
<dbReference type="Pfam" id="PF14399">
    <property type="entry name" value="BtrH_N"/>
    <property type="match status" value="1"/>
</dbReference>
<organism evidence="2 3">
    <name type="scientific">Streptomyces triticagri</name>
    <dbReference type="NCBI Taxonomy" id="2293568"/>
    <lineage>
        <taxon>Bacteria</taxon>
        <taxon>Bacillati</taxon>
        <taxon>Actinomycetota</taxon>
        <taxon>Actinomycetes</taxon>
        <taxon>Kitasatosporales</taxon>
        <taxon>Streptomycetaceae</taxon>
        <taxon>Streptomyces</taxon>
    </lineage>
</organism>
<protein>
    <recommendedName>
        <fullName evidence="1">Butirosin biosynthesis protein H N-terminal domain-containing protein</fullName>
    </recommendedName>
</protein>
<dbReference type="Proteomes" id="UP000263094">
    <property type="component" value="Unassembled WGS sequence"/>
</dbReference>
<accession>A0A372M2R9</accession>
<keyword evidence="3" id="KW-1185">Reference proteome</keyword>
<reference evidence="2 3" key="1">
    <citation type="submission" date="2018-08" db="EMBL/GenBank/DDBJ databases">
        <title>Isolation, diversity and antifungal activity of Actinobacteria from wheat.</title>
        <authorList>
            <person name="Han C."/>
        </authorList>
    </citation>
    <scope>NUCLEOTIDE SEQUENCE [LARGE SCALE GENOMIC DNA]</scope>
    <source>
        <strain evidence="2 3">NEAU-YY421</strain>
    </source>
</reference>
<dbReference type="InterPro" id="IPR026935">
    <property type="entry name" value="BtrH_N"/>
</dbReference>